<comment type="caution">
    <text evidence="2">The sequence shown here is derived from an EMBL/GenBank/DDBJ whole genome shotgun (WGS) entry which is preliminary data.</text>
</comment>
<evidence type="ECO:0000256" key="1">
    <source>
        <dbReference type="SAM" id="Phobius"/>
    </source>
</evidence>
<accession>A0ABU1AMF2</accession>
<dbReference type="Proteomes" id="UP001243717">
    <property type="component" value="Unassembled WGS sequence"/>
</dbReference>
<keyword evidence="3" id="KW-1185">Reference proteome</keyword>
<gene>
    <name evidence="2" type="ORF">QEH59_15695</name>
</gene>
<keyword evidence="1" id="KW-0812">Transmembrane</keyword>
<evidence type="ECO:0000313" key="3">
    <source>
        <dbReference type="Proteomes" id="UP001243717"/>
    </source>
</evidence>
<reference evidence="2 3" key="1">
    <citation type="submission" date="2023-04" db="EMBL/GenBank/DDBJ databases">
        <title>A novel bacteria isolated from coastal sediment.</title>
        <authorList>
            <person name="Liu X.-J."/>
            <person name="Du Z.-J."/>
        </authorList>
    </citation>
    <scope>NUCLEOTIDE SEQUENCE [LARGE SCALE GENOMIC DNA]</scope>
    <source>
        <strain evidence="2 3">SDUM461004</strain>
    </source>
</reference>
<sequence>MFKFPQNQPTATAGFALVLALSLMAFVLVLLLSITTLVRVETSASGTAISRMEAQQNALLGVYVAVGELQRGLGPDQRVTAPADLFDSAPDTLESEGVLNPYWLAAYPSVQPGSEAQSLEALRAWSTDQSAADRVNWFVSALTDLSEAGVNPATIDVVALNGGDASQVITLARYKDNTDAVVDVRAGKLDITNQSDSVDGRYAWWVADESAKFRINVTKDDVVLDGQPFDPRWSLMAPHRSNPSVITELSSFDVADPSQKAKMARVSSADSLQLLDPSWEIWTRENSDDYTTVAQSIPVDVTQGRLKEDLSVYLGSDLSGLNDSDFIVRGSATDLNYRGQLSVPAFQMDHSALKLPQFGLLKSWYTRGMNLSGLDQGTPAEPRAQAPDASGLHPVILRTALYFGVSYEIMPDGSVMPVYLVYPKFVLWNPHNVPIAPAKYIVQVRAFTTINTQINADLSDDGIDNPRSYAAVNITPGQEPFGYQGNLPAQPANNTFAHMNFAGGGSWALERDAEDRYPYFTFVIDNQGFAPGETLYFTGADKHPNGEYVDTEVEDVSADFNNHNLLVNADEGPLGFFYLPSGSFLTPLPNQTGDPVPTTGSSDTLQTTIYFRDTLTNAPDGNREPSLSSKLYHYSSSGDVELLQYLDLSGPSYTETQIDWEHIDTEGNSGNNWSPLDRPVSYRSLDYYKNINPFEAVAHRGHGYFISPMASPSAGNKARMMARHNFAMNEVTMADPLVSNLSSGRIYSDSIPTDNWFSGPPFPSEIPEDISYAGIVADGYDRPGGYGLYQNSSNFSQGTVYPLYDSVRMETDLFSIGFLKNVNFSQFYWQPTFTVGNSEAHTHVHRNNIKATQGSTVYTDLSYLLNESLFDRFYLSTIPQTGVFNPTADLILPNTRNRLVAGDDGTFASDTNLRNSPTAFAQSAASIEIEGGFNVNSTSVDAWRMLLASYLGESVLAADGSASHSLQNSALTSKLYPLLAEGGAVDPSAPEAWSAVRSLTVNEIDLLAEAIVEEVKRRGPFLSLADFVNRRLVGNSATVEGDYLGLKGTLQAAIDKLSISGQGVLNEAYYQGSLAALALNYPDGVPVNSSYPEHETGMPGGLGGSRMFGVPGFLTQGDLLSALAPILTVRGDTFTIRAYGESLSGISDKVESKVWCEAVVQRVADPVAVGDSVVAPTGDFGRSFRILSIRWLNEADVI</sequence>
<keyword evidence="1" id="KW-0472">Membrane</keyword>
<proteinExistence type="predicted"/>
<keyword evidence="1" id="KW-1133">Transmembrane helix</keyword>
<dbReference type="EMBL" id="JARXIC010000036">
    <property type="protein sequence ID" value="MDQ8195877.1"/>
    <property type="molecule type" value="Genomic_DNA"/>
</dbReference>
<organism evidence="2 3">
    <name type="scientific">Thalassobacterium sedimentorum</name>
    <dbReference type="NCBI Taxonomy" id="3041258"/>
    <lineage>
        <taxon>Bacteria</taxon>
        <taxon>Pseudomonadati</taxon>
        <taxon>Verrucomicrobiota</taxon>
        <taxon>Opitutia</taxon>
        <taxon>Puniceicoccales</taxon>
        <taxon>Coraliomargaritaceae</taxon>
        <taxon>Thalassobacterium</taxon>
    </lineage>
</organism>
<name>A0ABU1AMF2_9BACT</name>
<dbReference type="RefSeq" id="WP_308986324.1">
    <property type="nucleotide sequence ID" value="NZ_JARXIC010000036.1"/>
</dbReference>
<protein>
    <submittedName>
        <fullName evidence="2">Uncharacterized protein</fullName>
    </submittedName>
</protein>
<feature type="transmembrane region" description="Helical" evidence="1">
    <location>
        <begin position="12"/>
        <end position="34"/>
    </location>
</feature>
<evidence type="ECO:0000313" key="2">
    <source>
        <dbReference type="EMBL" id="MDQ8195877.1"/>
    </source>
</evidence>